<sequence>MQYRSQIRDLSGSAVSNFAKRSRFEGMQLDSPIGKREKIKEIQLLEKYQEEIQDTNYKSLSFGVWEGCLSLLRNLGSECYEIIVMKEYGVKESWRKLYTISETIARDVCDIKLVYRAVDEYEGIEVAWNQVKLYDCSSL</sequence>
<name>A0AAP0EZD7_9MAGN</name>
<dbReference type="Proteomes" id="UP001420932">
    <property type="component" value="Unassembled WGS sequence"/>
</dbReference>
<evidence type="ECO:0000313" key="2">
    <source>
        <dbReference type="Proteomes" id="UP001420932"/>
    </source>
</evidence>
<gene>
    <name evidence="1" type="ORF">Syun_026603</name>
</gene>
<reference evidence="1 2" key="1">
    <citation type="submission" date="2024-01" db="EMBL/GenBank/DDBJ databases">
        <title>Genome assemblies of Stephania.</title>
        <authorList>
            <person name="Yang L."/>
        </authorList>
    </citation>
    <scope>NUCLEOTIDE SEQUENCE [LARGE SCALE GENOMIC DNA]</scope>
    <source>
        <strain evidence="1">YNDBR</strain>
        <tissue evidence="1">Leaf</tissue>
    </source>
</reference>
<protein>
    <submittedName>
        <fullName evidence="1">Uncharacterized protein</fullName>
    </submittedName>
</protein>
<dbReference type="EMBL" id="JBBNAF010000011">
    <property type="protein sequence ID" value="KAK9099558.1"/>
    <property type="molecule type" value="Genomic_DNA"/>
</dbReference>
<proteinExistence type="predicted"/>
<comment type="caution">
    <text evidence="1">The sequence shown here is derived from an EMBL/GenBank/DDBJ whole genome shotgun (WGS) entry which is preliminary data.</text>
</comment>
<organism evidence="1 2">
    <name type="scientific">Stephania yunnanensis</name>
    <dbReference type="NCBI Taxonomy" id="152371"/>
    <lineage>
        <taxon>Eukaryota</taxon>
        <taxon>Viridiplantae</taxon>
        <taxon>Streptophyta</taxon>
        <taxon>Embryophyta</taxon>
        <taxon>Tracheophyta</taxon>
        <taxon>Spermatophyta</taxon>
        <taxon>Magnoliopsida</taxon>
        <taxon>Ranunculales</taxon>
        <taxon>Menispermaceae</taxon>
        <taxon>Menispermoideae</taxon>
        <taxon>Cissampelideae</taxon>
        <taxon>Stephania</taxon>
    </lineage>
</organism>
<dbReference type="AlphaFoldDB" id="A0AAP0EZD7"/>
<accession>A0AAP0EZD7</accession>
<keyword evidence="2" id="KW-1185">Reference proteome</keyword>
<evidence type="ECO:0000313" key="1">
    <source>
        <dbReference type="EMBL" id="KAK9099558.1"/>
    </source>
</evidence>